<protein>
    <submittedName>
        <fullName evidence="1">Uncharacterized protein</fullName>
    </submittedName>
</protein>
<dbReference type="RefSeq" id="WP_237380658.1">
    <property type="nucleotide sequence ID" value="NZ_CP071793.1"/>
</dbReference>
<dbReference type="EMBL" id="CP071793">
    <property type="protein sequence ID" value="QTD50722.1"/>
    <property type="molecule type" value="Genomic_DNA"/>
</dbReference>
<reference evidence="1" key="1">
    <citation type="submission" date="2021-03" db="EMBL/GenBank/DDBJ databases">
        <title>Acanthopleuribacteraceae sp. M133.</title>
        <authorList>
            <person name="Wang G."/>
        </authorList>
    </citation>
    <scope>NUCLEOTIDE SEQUENCE</scope>
    <source>
        <strain evidence="1">M133</strain>
    </source>
</reference>
<gene>
    <name evidence="1" type="ORF">J3U87_34480</name>
</gene>
<dbReference type="AlphaFoldDB" id="A0A8A4TNP6"/>
<evidence type="ECO:0000313" key="1">
    <source>
        <dbReference type="EMBL" id="QTD50722.1"/>
    </source>
</evidence>
<dbReference type="KEGG" id="scor:J3U87_34480"/>
<dbReference type="Proteomes" id="UP000663929">
    <property type="component" value="Chromosome"/>
</dbReference>
<sequence>MPGNPDSRQLQDVVASQAGTTLDQACDWYQQLPLGLKQAVASHVEVITEEVWWKFANQCVLSWAKLKESVSDTFARDRLVEDLSMSEQLDAVLNYFDGTIGSTSLPDLRRYVRTLATMTVVQLAERRVRECLNELEEGVRTHDFDLEHFVEHNPHGWARHYGETHLRDGGTIYHYRNLENERVHADVLEYEIAGSLFIFERFLEDEEVSEYERTFDAS</sequence>
<proteinExistence type="predicted"/>
<name>A0A8A4TNP6_SULCO</name>
<keyword evidence="2" id="KW-1185">Reference proteome</keyword>
<evidence type="ECO:0000313" key="2">
    <source>
        <dbReference type="Proteomes" id="UP000663929"/>
    </source>
</evidence>
<organism evidence="1 2">
    <name type="scientific">Sulfidibacter corallicola</name>
    <dbReference type="NCBI Taxonomy" id="2818388"/>
    <lineage>
        <taxon>Bacteria</taxon>
        <taxon>Pseudomonadati</taxon>
        <taxon>Acidobacteriota</taxon>
        <taxon>Holophagae</taxon>
        <taxon>Acanthopleuribacterales</taxon>
        <taxon>Acanthopleuribacteraceae</taxon>
        <taxon>Sulfidibacter</taxon>
    </lineage>
</organism>
<accession>A0A8A4TNP6</accession>